<reference evidence="2 3" key="1">
    <citation type="submission" date="2018-01" db="EMBL/GenBank/DDBJ databases">
        <title>Draft genome sequences of Chryseobacterium lactis NCTC11390, Chryseobacterium oncorhynchi 701B-08, and Chryseobacterium viscerum 687B-08.</title>
        <authorList>
            <person name="Jeong J.-J."/>
            <person name="Lee Y.J."/>
            <person name="Park B."/>
            <person name="Choi I.-G."/>
            <person name="Kim K.D."/>
        </authorList>
    </citation>
    <scope>NUCLEOTIDE SEQUENCE [LARGE SCALE GENOMIC DNA]</scope>
    <source>
        <strain evidence="2 3">NCTC11390</strain>
    </source>
</reference>
<reference evidence="1 4" key="2">
    <citation type="submission" date="2018-11" db="EMBL/GenBank/DDBJ databases">
        <title>Proposal to divide the Flavobacteriaceae and reorganize its genera based on Amino Acid Identity values calculated from whole genome sequences.</title>
        <authorList>
            <person name="Nicholson A.C."/>
            <person name="Gulvik C.A."/>
            <person name="Whitney A.M."/>
            <person name="Humrighouse B.W."/>
            <person name="Bell M."/>
            <person name="Holmes B."/>
            <person name="Steigerwalt A.G."/>
            <person name="Villarma A."/>
            <person name="Sheth M."/>
            <person name="Batra D."/>
            <person name="Pryor J."/>
            <person name="Bernardet J.-F."/>
            <person name="Hugo C."/>
            <person name="Kampfer P."/>
            <person name="Newman J."/>
            <person name="McQuiston J.R."/>
        </authorList>
    </citation>
    <scope>NUCLEOTIDE SEQUENCE [LARGE SCALE GENOMIC DNA]</scope>
    <source>
        <strain evidence="1 4">KC_1864</strain>
    </source>
</reference>
<dbReference type="EMBL" id="PPEH01000003">
    <property type="protein sequence ID" value="PNW14087.1"/>
    <property type="molecule type" value="Genomic_DNA"/>
</dbReference>
<dbReference type="AlphaFoldDB" id="A0A3G6RHF0"/>
<dbReference type="Proteomes" id="UP000236262">
    <property type="component" value="Unassembled WGS sequence"/>
</dbReference>
<dbReference type="Gene3D" id="3.40.50.300">
    <property type="entry name" value="P-loop containing nucleotide triphosphate hydrolases"/>
    <property type="match status" value="1"/>
</dbReference>
<sequence length="1074" mass="127987">MRNAFSGYTYQKHITLLLLSIMDAERNISRIEIEAKVDNKFDDLTVSINNDILYFQIKDFENINITDLIIKSGELLIKGKPHKLSTYKNILFFKHIDIIPNSKILDFDCYKLDDIYIVSMSRRDVDIYIDDLYNGNLNRRYEIEAFLNELLDERIWKIDRISLPILKTFNIDLQETSVNISHKLLEFEKILLIEGKPGVGKSHFVNSLTELYPQNILYRFWIGNQDRDYLDRLKFKNFIQDIFTKTFKDLKDRSISDLFQEFKKRQITFIIDGLDHVENYNKHELDKFIEFIKELKEHCKVIVLSRPLVTELEWKKHILENWNKNQTEQVLDELFHISDYKTQNQIFYLTQGYPLLVKYVAEFYKLNKELPEIEQLKDIDSFYEGIIKNEKGKHSLLLFLCTDSYIMFSELEIFLGESKYYVEEFIKEHPYLFDIKLNRVSLFHDSFNTYLRNRSNNYKKLKDSVNEKVYNSVTNLEKRFLSRLSLFKLEDNQRKQISRKFCSISTFEQIIQDNIDIEAIRDFYFNIRDSMYQCKFNDFEVLHYYELSLIINLLYRDHISTPNGFLYTYVKTLLFNGYTEEDITSSGYLFGMLFYLSTNNPILLYNNVSNDNYSTEHFHKQLNQDVNEEEYFFIQHDKAVTKKRINELLKNSFHFKDYLVLIIENLYIHQKRYKGLEELSDAIEIYLDGFESRGAIKLTPFLDKYPDSYYYANWYLKDVKENLIAKGYEVSNIDKNDYNHLTLKELILKYKEIGSFNLGNKIHEYIRLALNRKQHIDISSISVFWTKYYNRKDYTFYSIPMALKTLESKEIVSLEECIKVISEIQNISEKGYSYLLGEFIELYQPSEIIPKIEACNLDHLSLQWFLLPTKYINSFNNKLYNYAMNQLTSLHRSGSIEIGEIKNALLSNKLKDIELTFSIIKLKIRVEKSDEILKKINDTKLVFNIYIDNDKNKYKKTSEERFKEGVFYIEDIDFIKDKKLCPSEVAKLSDGSSSCLAEMQVFDIFEKKEVANHFKELLYNAIIGKTKRIDYNYILYYTPGNVLYMIDKYGNKKDFEAAVKSFKRFMKLSLVSLQ</sequence>
<dbReference type="KEGG" id="clac:EG342_10125"/>
<evidence type="ECO:0000313" key="4">
    <source>
        <dbReference type="Proteomes" id="UP000279972"/>
    </source>
</evidence>
<dbReference type="EMBL" id="CP033924">
    <property type="protein sequence ID" value="AZA82238.1"/>
    <property type="molecule type" value="Genomic_DNA"/>
</dbReference>
<dbReference type="SUPFAM" id="SSF52540">
    <property type="entry name" value="P-loop containing nucleoside triphosphate hydrolases"/>
    <property type="match status" value="1"/>
</dbReference>
<keyword evidence="4" id="KW-1185">Reference proteome</keyword>
<dbReference type="Proteomes" id="UP000279972">
    <property type="component" value="Chromosome"/>
</dbReference>
<proteinExistence type="predicted"/>
<accession>A0A3G6RHF0</accession>
<gene>
    <name evidence="2" type="ORF">C1637_09580</name>
    <name evidence="1" type="ORF">EG342_10125</name>
</gene>
<evidence type="ECO:0000313" key="1">
    <source>
        <dbReference type="EMBL" id="AZA82238.1"/>
    </source>
</evidence>
<evidence type="ECO:0000313" key="2">
    <source>
        <dbReference type="EMBL" id="PNW14087.1"/>
    </source>
</evidence>
<evidence type="ECO:0000313" key="3">
    <source>
        <dbReference type="Proteomes" id="UP000236262"/>
    </source>
</evidence>
<dbReference type="OrthoDB" id="2455999at2"/>
<dbReference type="InterPro" id="IPR027417">
    <property type="entry name" value="P-loop_NTPase"/>
</dbReference>
<dbReference type="RefSeq" id="WP_103291333.1">
    <property type="nucleotide sequence ID" value="NZ_CP033924.1"/>
</dbReference>
<name>A0A3G6RHF0_CHRLC</name>
<protein>
    <recommendedName>
        <fullName evidence="5">NACHT domain-containing protein</fullName>
    </recommendedName>
</protein>
<evidence type="ECO:0008006" key="5">
    <source>
        <dbReference type="Google" id="ProtNLM"/>
    </source>
</evidence>
<organism evidence="2 3">
    <name type="scientific">Chryseobacterium lactis</name>
    <dbReference type="NCBI Taxonomy" id="1241981"/>
    <lineage>
        <taxon>Bacteria</taxon>
        <taxon>Pseudomonadati</taxon>
        <taxon>Bacteroidota</taxon>
        <taxon>Flavobacteriia</taxon>
        <taxon>Flavobacteriales</taxon>
        <taxon>Weeksellaceae</taxon>
        <taxon>Chryseobacterium group</taxon>
        <taxon>Chryseobacterium</taxon>
    </lineage>
</organism>